<dbReference type="AlphaFoldDB" id="A0A1H6C3I7"/>
<reference evidence="4 5" key="1">
    <citation type="submission" date="2016-10" db="EMBL/GenBank/DDBJ databases">
        <authorList>
            <person name="de Groot N.N."/>
        </authorList>
    </citation>
    <scope>NUCLEOTIDE SEQUENCE [LARGE SCALE GENOMIC DNA]</scope>
    <source>
        <strain evidence="4 5">DSM 22489</strain>
    </source>
</reference>
<feature type="domain" description="ThuA-like" evidence="3">
    <location>
        <begin position="72"/>
        <end position="306"/>
    </location>
</feature>
<feature type="region of interest" description="Disordered" evidence="1">
    <location>
        <begin position="24"/>
        <end position="45"/>
    </location>
</feature>
<dbReference type="Pfam" id="PF06283">
    <property type="entry name" value="ThuA"/>
    <property type="match status" value="1"/>
</dbReference>
<dbReference type="EMBL" id="FNVA01000008">
    <property type="protein sequence ID" value="SEG67529.1"/>
    <property type="molecule type" value="Genomic_DNA"/>
</dbReference>
<name>A0A1H6C3I7_9BACT</name>
<protein>
    <recommendedName>
        <fullName evidence="3">ThuA-like domain-containing protein</fullName>
    </recommendedName>
</protein>
<dbReference type="InterPro" id="IPR029062">
    <property type="entry name" value="Class_I_gatase-like"/>
</dbReference>
<dbReference type="SUPFAM" id="SSF52317">
    <property type="entry name" value="Class I glutamine amidotransferase-like"/>
    <property type="match status" value="1"/>
</dbReference>
<dbReference type="InterPro" id="IPR029010">
    <property type="entry name" value="ThuA-like"/>
</dbReference>
<organism evidence="4 5">
    <name type="scientific">Bryocella elongata</name>
    <dbReference type="NCBI Taxonomy" id="863522"/>
    <lineage>
        <taxon>Bacteria</taxon>
        <taxon>Pseudomonadati</taxon>
        <taxon>Acidobacteriota</taxon>
        <taxon>Terriglobia</taxon>
        <taxon>Terriglobales</taxon>
        <taxon>Acidobacteriaceae</taxon>
        <taxon>Bryocella</taxon>
    </lineage>
</organism>
<dbReference type="OrthoDB" id="9785923at2"/>
<evidence type="ECO:0000256" key="1">
    <source>
        <dbReference type="SAM" id="MobiDB-lite"/>
    </source>
</evidence>
<dbReference type="PANTHER" id="PTHR40469">
    <property type="entry name" value="SECRETED GLYCOSYL HYDROLASE"/>
    <property type="match status" value="1"/>
</dbReference>
<sequence>MRLALRLALASLLAFLVLRCTGSRAQAPTPPQSKQGTADLGMQQGLRAGPGMNAASVGDYSYHSGSQPHRMRVLAWGDVRNGYQHDAVSHAMATIERLGYETGLWDTFIRTDSQLITKGKVLASDGTPSLYAKNLNDFDAIFFFGVREIDLTPQQKADLLSFVHDDGKGFVVAHSGATAFFSWPEFGQMVGGRFDEHPWGIVPSQVIVEDPKFPGMQSLPHTFPHVDEYYQIKGFNRADTHVILRLDVTQLNLNAPLVHHHDADWPLAWAKTYGKGRVYYNALGHDPSDWDDRAIQAMYFEAIRWALRLTDADITPHPFTAAKPE</sequence>
<dbReference type="PANTHER" id="PTHR40469:SF2">
    <property type="entry name" value="GALACTOSE-BINDING DOMAIN-LIKE SUPERFAMILY PROTEIN"/>
    <property type="match status" value="1"/>
</dbReference>
<accession>A0A1H6C3I7</accession>
<dbReference type="Gene3D" id="3.40.50.880">
    <property type="match status" value="1"/>
</dbReference>
<evidence type="ECO:0000313" key="5">
    <source>
        <dbReference type="Proteomes" id="UP000236728"/>
    </source>
</evidence>
<feature type="chain" id="PRO_5009294533" description="ThuA-like domain-containing protein" evidence="2">
    <location>
        <begin position="26"/>
        <end position="325"/>
    </location>
</feature>
<gene>
    <name evidence="4" type="ORF">SAMN05421819_4234</name>
</gene>
<evidence type="ECO:0000256" key="2">
    <source>
        <dbReference type="SAM" id="SignalP"/>
    </source>
</evidence>
<dbReference type="Proteomes" id="UP000236728">
    <property type="component" value="Unassembled WGS sequence"/>
</dbReference>
<proteinExistence type="predicted"/>
<dbReference type="RefSeq" id="WP_103935068.1">
    <property type="nucleotide sequence ID" value="NZ_FNVA01000008.1"/>
</dbReference>
<feature type="signal peptide" evidence="2">
    <location>
        <begin position="1"/>
        <end position="25"/>
    </location>
</feature>
<keyword evidence="2" id="KW-0732">Signal</keyword>
<evidence type="ECO:0000313" key="4">
    <source>
        <dbReference type="EMBL" id="SEG67529.1"/>
    </source>
</evidence>
<evidence type="ECO:0000259" key="3">
    <source>
        <dbReference type="Pfam" id="PF06283"/>
    </source>
</evidence>
<keyword evidence="5" id="KW-1185">Reference proteome</keyword>